<comment type="caution">
    <text evidence="2">The sequence shown here is derived from an EMBL/GenBank/DDBJ whole genome shotgun (WGS) entry which is preliminary data.</text>
</comment>
<feature type="transmembrane region" description="Helical" evidence="1">
    <location>
        <begin position="5"/>
        <end position="25"/>
    </location>
</feature>
<dbReference type="Proteomes" id="UP000283522">
    <property type="component" value="Unassembled WGS sequence"/>
</dbReference>
<name>A0A418PTA6_9BACT</name>
<evidence type="ECO:0008006" key="4">
    <source>
        <dbReference type="Google" id="ProtNLM"/>
    </source>
</evidence>
<evidence type="ECO:0000256" key="1">
    <source>
        <dbReference type="SAM" id="Phobius"/>
    </source>
</evidence>
<dbReference type="OrthoDB" id="826661at2"/>
<keyword evidence="1" id="KW-0472">Membrane</keyword>
<protein>
    <recommendedName>
        <fullName evidence="4">DUF3955 domain-containing protein</fullName>
    </recommendedName>
</protein>
<feature type="transmembrane region" description="Helical" evidence="1">
    <location>
        <begin position="37"/>
        <end position="59"/>
    </location>
</feature>
<organism evidence="2 3">
    <name type="scientific">Algoriphagus lacus</name>
    <dbReference type="NCBI Taxonomy" id="2056311"/>
    <lineage>
        <taxon>Bacteria</taxon>
        <taxon>Pseudomonadati</taxon>
        <taxon>Bacteroidota</taxon>
        <taxon>Cytophagia</taxon>
        <taxon>Cytophagales</taxon>
        <taxon>Cyclobacteriaceae</taxon>
        <taxon>Algoriphagus</taxon>
    </lineage>
</organism>
<keyword evidence="1" id="KW-0812">Transmembrane</keyword>
<keyword evidence="1" id="KW-1133">Transmembrane helix</keyword>
<sequence>MKSKIWNLIALAVFLLSVGSFLVIFEENKIDPRLGGVPYIFWTGFLITAVIVGLTFLASRFFPHEESNKG</sequence>
<reference evidence="2 3" key="1">
    <citation type="submission" date="2018-09" db="EMBL/GenBank/DDBJ databases">
        <authorList>
            <person name="Wang X."/>
            <person name="Du Z."/>
        </authorList>
    </citation>
    <scope>NUCLEOTIDE SEQUENCE [LARGE SCALE GENOMIC DNA]</scope>
    <source>
        <strain evidence="2 3">N3</strain>
    </source>
</reference>
<evidence type="ECO:0000313" key="3">
    <source>
        <dbReference type="Proteomes" id="UP000283522"/>
    </source>
</evidence>
<keyword evidence="3" id="KW-1185">Reference proteome</keyword>
<gene>
    <name evidence="2" type="ORF">D0X99_08005</name>
</gene>
<dbReference type="EMBL" id="QXML01000003">
    <property type="protein sequence ID" value="RIW16298.1"/>
    <property type="molecule type" value="Genomic_DNA"/>
</dbReference>
<dbReference type="RefSeq" id="WP_119477153.1">
    <property type="nucleotide sequence ID" value="NZ_QXML01000003.1"/>
</dbReference>
<evidence type="ECO:0000313" key="2">
    <source>
        <dbReference type="EMBL" id="RIW16298.1"/>
    </source>
</evidence>
<accession>A0A418PTA6</accession>
<dbReference type="AlphaFoldDB" id="A0A418PTA6"/>
<proteinExistence type="predicted"/>